<dbReference type="Proteomes" id="UP000784294">
    <property type="component" value="Unassembled WGS sequence"/>
</dbReference>
<evidence type="ECO:0000313" key="2">
    <source>
        <dbReference type="Proteomes" id="UP000784294"/>
    </source>
</evidence>
<dbReference type="AlphaFoldDB" id="A0A448X7L4"/>
<dbReference type="OrthoDB" id="7305308at2759"/>
<proteinExistence type="predicted"/>
<reference evidence="1" key="1">
    <citation type="submission" date="2018-11" db="EMBL/GenBank/DDBJ databases">
        <authorList>
            <consortium name="Pathogen Informatics"/>
        </authorList>
    </citation>
    <scope>NUCLEOTIDE SEQUENCE</scope>
</reference>
<keyword evidence="2" id="KW-1185">Reference proteome</keyword>
<gene>
    <name evidence="1" type="ORF">PXEA_LOCUS23547</name>
</gene>
<protein>
    <submittedName>
        <fullName evidence="1">Uncharacterized protein</fullName>
    </submittedName>
</protein>
<name>A0A448X7L4_9PLAT</name>
<comment type="caution">
    <text evidence="1">The sequence shown here is derived from an EMBL/GenBank/DDBJ whole genome shotgun (WGS) entry which is preliminary data.</text>
</comment>
<evidence type="ECO:0000313" key="1">
    <source>
        <dbReference type="EMBL" id="VEL30107.1"/>
    </source>
</evidence>
<accession>A0A448X7L4</accession>
<dbReference type="EMBL" id="CAAALY010109466">
    <property type="protein sequence ID" value="VEL30107.1"/>
    <property type="molecule type" value="Genomic_DNA"/>
</dbReference>
<sequence length="356" mass="39127">MARCAGHLYAHLARSAVDDSRLFGPLAGRQTVELDDRLIISFPICREAGLDAAPGTRRHSDRCVAGAVPSQLVLVVDRADPASRRQVVSAATPLRPDGLAVCASSHSTESAWIPTGCRVCAFVEQPTVCFWLGRMVSFTGFLGDVDLLTSGILAYRLSLWTRQCPWLRGAVWEVPTGSSPSPDASSAPGAAADETARRAWRSVRLRELFDANRLVRALLHMNGGVRDDTLEEGWNLAYMKRDGIRRLLTRSQAVVPTQPDVGSDRSRGSACCCYCCCCCCRCRCRCRRRCQWQCRNRGRGETLRPHEPVASRSDVDDDCFSGNSTSCCADCTQSQEASDTLCSESLRKPSRRRSFA</sequence>
<organism evidence="1 2">
    <name type="scientific">Protopolystoma xenopodis</name>
    <dbReference type="NCBI Taxonomy" id="117903"/>
    <lineage>
        <taxon>Eukaryota</taxon>
        <taxon>Metazoa</taxon>
        <taxon>Spiralia</taxon>
        <taxon>Lophotrochozoa</taxon>
        <taxon>Platyhelminthes</taxon>
        <taxon>Monogenea</taxon>
        <taxon>Polyopisthocotylea</taxon>
        <taxon>Polystomatidea</taxon>
        <taxon>Polystomatidae</taxon>
        <taxon>Protopolystoma</taxon>
    </lineage>
</organism>